<dbReference type="PANTHER" id="PTHR24345:SF0">
    <property type="entry name" value="CELL CYCLE SERINE_THREONINE-PROTEIN KINASE CDC5_MSD2"/>
    <property type="match status" value="1"/>
</dbReference>
<dbReference type="InterPro" id="IPR017441">
    <property type="entry name" value="Protein_kinase_ATP_BS"/>
</dbReference>
<dbReference type="VEuPathDB" id="TrichDB:TVAG_083120"/>
<proteinExistence type="inferred from homology"/>
<dbReference type="SMART" id="SM00220">
    <property type="entry name" value="S_TKc"/>
    <property type="match status" value="1"/>
</dbReference>
<keyword evidence="2" id="KW-0808">Transferase</keyword>
<dbReference type="Pfam" id="PF00069">
    <property type="entry name" value="Pkinase"/>
    <property type="match status" value="1"/>
</dbReference>
<keyword evidence="3 6" id="KW-0547">Nucleotide-binding</keyword>
<dbReference type="AlphaFoldDB" id="A2DM39"/>
<keyword evidence="4 9" id="KW-0418">Kinase</keyword>
<evidence type="ECO:0000256" key="7">
    <source>
        <dbReference type="RuleBase" id="RU000304"/>
    </source>
</evidence>
<reference evidence="9" key="1">
    <citation type="submission" date="2006-10" db="EMBL/GenBank/DDBJ databases">
        <authorList>
            <person name="Amadeo P."/>
            <person name="Zhao Q."/>
            <person name="Wortman J."/>
            <person name="Fraser-Liggett C."/>
            <person name="Carlton J."/>
        </authorList>
    </citation>
    <scope>NUCLEOTIDE SEQUENCE</scope>
    <source>
        <strain evidence="9">G3</strain>
    </source>
</reference>
<dbReference type="InterPro" id="IPR008271">
    <property type="entry name" value="Ser/Thr_kinase_AS"/>
</dbReference>
<keyword evidence="10" id="KW-1185">Reference proteome</keyword>
<protein>
    <submittedName>
        <fullName evidence="9">CAMK family protein kinase</fullName>
    </submittedName>
</protein>
<dbReference type="PROSITE" id="PS00107">
    <property type="entry name" value="PROTEIN_KINASE_ATP"/>
    <property type="match status" value="1"/>
</dbReference>
<dbReference type="SUPFAM" id="SSF82615">
    <property type="entry name" value="Polo-box domain"/>
    <property type="match status" value="1"/>
</dbReference>
<evidence type="ECO:0000313" key="9">
    <source>
        <dbReference type="EMBL" id="EAY18459.1"/>
    </source>
</evidence>
<gene>
    <name evidence="9" type="ORF">TVAG_083120</name>
</gene>
<dbReference type="InterPro" id="IPR000719">
    <property type="entry name" value="Prot_kinase_dom"/>
</dbReference>
<evidence type="ECO:0000256" key="6">
    <source>
        <dbReference type="PROSITE-ProRule" id="PRU10141"/>
    </source>
</evidence>
<dbReference type="PANTHER" id="PTHR24345">
    <property type="entry name" value="SERINE/THREONINE-PROTEIN KINASE PLK"/>
    <property type="match status" value="1"/>
</dbReference>
<evidence type="ECO:0000256" key="2">
    <source>
        <dbReference type="ARBA" id="ARBA00022679"/>
    </source>
</evidence>
<dbReference type="PROSITE" id="PS50011">
    <property type="entry name" value="PROTEIN_KINASE_DOM"/>
    <property type="match status" value="1"/>
</dbReference>
<sequence>MQRDLNIPSHLQRMKSNGEVDVYDFVSELGEGGFASVFHVRRESDHKSFALKVIPHEALQNENFKAKHFAEIEIQSKMDHKNIVKSYDHFKDENNTYILMELCLKGNVKNYLSRKGALSEKEAAKIIKSVCSGVKYCHDHHIIHRDLKLDNFMISDDGDIKIIDFGVSEIVSDSKKKDFVFAGTPMYMGPEVIGLHQYGYQVDIWAIGICTFELLTGHPPFEANNMKDMSKLIVSGEFRFPPNIQLSFVAKDFIESALQVKPSLRPNIRELLKHPFLQLADKEETKEVKHPAHMDTAPTYAVQSYLIDKKGNLAYLMLDGTCGSNFTDGTRIILDINEDFMQIWASTDEVRPVIVPMTAADKKQVQISFILKAAKEMKSRCEIPKRDKLNPKKLLPNVKYWKKDGDCILFRMDNRVVQTNFAGGKVIFVDFTNKLYLHLQNLQDGSVYIPLEAAEKNPQEKELYSAIKDILNKLFK</sequence>
<dbReference type="PROSITE" id="PS00108">
    <property type="entry name" value="PROTEIN_KINASE_ST"/>
    <property type="match status" value="1"/>
</dbReference>
<dbReference type="EMBL" id="DS113218">
    <property type="protein sequence ID" value="EAY18459.1"/>
    <property type="molecule type" value="Genomic_DNA"/>
</dbReference>
<dbReference type="Gene3D" id="1.10.510.10">
    <property type="entry name" value="Transferase(Phosphotransferase) domain 1"/>
    <property type="match status" value="1"/>
</dbReference>
<keyword evidence="1 7" id="KW-0723">Serine/threonine-protein kinase</keyword>
<feature type="domain" description="Protein kinase" evidence="8">
    <location>
        <begin position="23"/>
        <end position="277"/>
    </location>
</feature>
<evidence type="ECO:0000313" key="10">
    <source>
        <dbReference type="Proteomes" id="UP000001542"/>
    </source>
</evidence>
<dbReference type="FunFam" id="3.30.200.20:FF:000042">
    <property type="entry name" value="Aurora kinase A"/>
    <property type="match status" value="1"/>
</dbReference>
<dbReference type="GO" id="GO:0005524">
    <property type="term" value="F:ATP binding"/>
    <property type="evidence" value="ECO:0007669"/>
    <property type="project" value="UniProtKB-UniRule"/>
</dbReference>
<dbReference type="SUPFAM" id="SSF56112">
    <property type="entry name" value="Protein kinase-like (PK-like)"/>
    <property type="match status" value="1"/>
</dbReference>
<evidence type="ECO:0000256" key="4">
    <source>
        <dbReference type="ARBA" id="ARBA00022777"/>
    </source>
</evidence>
<dbReference type="Proteomes" id="UP000001542">
    <property type="component" value="Unassembled WGS sequence"/>
</dbReference>
<dbReference type="OrthoDB" id="408964at2759"/>
<dbReference type="InterPro" id="IPR036947">
    <property type="entry name" value="POLO_box_dom_sf"/>
</dbReference>
<dbReference type="Gene3D" id="3.30.1120.30">
    <property type="entry name" value="POLO box domain"/>
    <property type="match status" value="1"/>
</dbReference>
<dbReference type="GO" id="GO:0005634">
    <property type="term" value="C:nucleus"/>
    <property type="evidence" value="ECO:0000318"/>
    <property type="project" value="GO_Central"/>
</dbReference>
<dbReference type="VEuPathDB" id="TrichDB:TVAGG3_0984250"/>
<comment type="similarity">
    <text evidence="7">Belongs to the protein kinase superfamily.</text>
</comment>
<accession>A2DM39</accession>
<feature type="binding site" evidence="6">
    <location>
        <position position="52"/>
    </location>
    <ligand>
        <name>ATP</name>
        <dbReference type="ChEBI" id="CHEBI:30616"/>
    </ligand>
</feature>
<dbReference type="FunFam" id="1.10.510.10:FF:000673">
    <property type="entry name" value="CAMK family protein kinase"/>
    <property type="match status" value="1"/>
</dbReference>
<dbReference type="SMR" id="A2DM39"/>
<evidence type="ECO:0000256" key="1">
    <source>
        <dbReference type="ARBA" id="ARBA00022527"/>
    </source>
</evidence>
<dbReference type="STRING" id="5722.A2DM39"/>
<evidence type="ECO:0000259" key="8">
    <source>
        <dbReference type="PROSITE" id="PS50011"/>
    </source>
</evidence>
<dbReference type="GO" id="GO:0004674">
    <property type="term" value="F:protein serine/threonine kinase activity"/>
    <property type="evidence" value="ECO:0007669"/>
    <property type="project" value="UniProtKB-KW"/>
</dbReference>
<organism evidence="9 10">
    <name type="scientific">Trichomonas vaginalis (strain ATCC PRA-98 / G3)</name>
    <dbReference type="NCBI Taxonomy" id="412133"/>
    <lineage>
        <taxon>Eukaryota</taxon>
        <taxon>Metamonada</taxon>
        <taxon>Parabasalia</taxon>
        <taxon>Trichomonadida</taxon>
        <taxon>Trichomonadidae</taxon>
        <taxon>Trichomonas</taxon>
    </lineage>
</organism>
<evidence type="ECO:0000256" key="3">
    <source>
        <dbReference type="ARBA" id="ARBA00022741"/>
    </source>
</evidence>
<dbReference type="InterPro" id="IPR011009">
    <property type="entry name" value="Kinase-like_dom_sf"/>
</dbReference>
<dbReference type="eggNOG" id="KOG0575">
    <property type="taxonomic scope" value="Eukaryota"/>
</dbReference>
<dbReference type="RefSeq" id="XP_001579445.1">
    <property type="nucleotide sequence ID" value="XM_001579395.1"/>
</dbReference>
<reference evidence="9" key="2">
    <citation type="journal article" date="2007" name="Science">
        <title>Draft genome sequence of the sexually transmitted pathogen Trichomonas vaginalis.</title>
        <authorList>
            <person name="Carlton J.M."/>
            <person name="Hirt R.P."/>
            <person name="Silva J.C."/>
            <person name="Delcher A.L."/>
            <person name="Schatz M."/>
            <person name="Zhao Q."/>
            <person name="Wortman J.R."/>
            <person name="Bidwell S.L."/>
            <person name="Alsmark U.C.M."/>
            <person name="Besteiro S."/>
            <person name="Sicheritz-Ponten T."/>
            <person name="Noel C.J."/>
            <person name="Dacks J.B."/>
            <person name="Foster P.G."/>
            <person name="Simillion C."/>
            <person name="Van de Peer Y."/>
            <person name="Miranda-Saavedra D."/>
            <person name="Barton G.J."/>
            <person name="Westrop G.D."/>
            <person name="Mueller S."/>
            <person name="Dessi D."/>
            <person name="Fiori P.L."/>
            <person name="Ren Q."/>
            <person name="Paulsen I."/>
            <person name="Zhang H."/>
            <person name="Bastida-Corcuera F.D."/>
            <person name="Simoes-Barbosa A."/>
            <person name="Brown M.T."/>
            <person name="Hayes R.D."/>
            <person name="Mukherjee M."/>
            <person name="Okumura C.Y."/>
            <person name="Schneider R."/>
            <person name="Smith A.J."/>
            <person name="Vanacova S."/>
            <person name="Villalvazo M."/>
            <person name="Haas B.J."/>
            <person name="Pertea M."/>
            <person name="Feldblyum T.V."/>
            <person name="Utterback T.R."/>
            <person name="Shu C.L."/>
            <person name="Osoegawa K."/>
            <person name="de Jong P.J."/>
            <person name="Hrdy I."/>
            <person name="Horvathova L."/>
            <person name="Zubacova Z."/>
            <person name="Dolezal P."/>
            <person name="Malik S.B."/>
            <person name="Logsdon J.M. Jr."/>
            <person name="Henze K."/>
            <person name="Gupta A."/>
            <person name="Wang C.C."/>
            <person name="Dunne R.L."/>
            <person name="Upcroft J.A."/>
            <person name="Upcroft P."/>
            <person name="White O."/>
            <person name="Salzberg S.L."/>
            <person name="Tang P."/>
            <person name="Chiu C.-H."/>
            <person name="Lee Y.-S."/>
            <person name="Embley T.M."/>
            <person name="Coombs G.H."/>
            <person name="Mottram J.C."/>
            <person name="Tachezy J."/>
            <person name="Fraser-Liggett C.M."/>
            <person name="Johnson P.J."/>
        </authorList>
    </citation>
    <scope>NUCLEOTIDE SEQUENCE [LARGE SCALE GENOMIC DNA]</scope>
    <source>
        <strain evidence="9">G3</strain>
    </source>
</reference>
<evidence type="ECO:0000256" key="5">
    <source>
        <dbReference type="ARBA" id="ARBA00022840"/>
    </source>
</evidence>
<dbReference type="InParanoid" id="A2DM39"/>
<name>A2DM39_TRIV3</name>
<dbReference type="KEGG" id="tva:5463959"/>
<keyword evidence="5 6" id="KW-0067">ATP-binding</keyword>
<dbReference type="OMA" id="HPPFEAN"/>